<accession>A0A644YNG4</accession>
<comment type="caution">
    <text evidence="1">The sequence shown here is derived from an EMBL/GenBank/DDBJ whole genome shotgun (WGS) entry which is preliminary data.</text>
</comment>
<organism evidence="1">
    <name type="scientific">bioreactor metagenome</name>
    <dbReference type="NCBI Taxonomy" id="1076179"/>
    <lineage>
        <taxon>unclassified sequences</taxon>
        <taxon>metagenomes</taxon>
        <taxon>ecological metagenomes</taxon>
    </lineage>
</organism>
<gene>
    <name evidence="1" type="ORF">SDC9_76068</name>
</gene>
<dbReference type="EMBL" id="VSSQ01005537">
    <property type="protein sequence ID" value="MPM29528.1"/>
    <property type="molecule type" value="Genomic_DNA"/>
</dbReference>
<evidence type="ECO:0000313" key="1">
    <source>
        <dbReference type="EMBL" id="MPM29528.1"/>
    </source>
</evidence>
<sequence>MNIEDVFVSQDFSYLLFEHCLGNNSFFNRLLHLLKLLFLIAHPQNHVVSGQQCFYTHVGLVGDTFHSHAVGKSKAGKTHLVFQQFLPYVFR</sequence>
<proteinExistence type="predicted"/>
<dbReference type="AlphaFoldDB" id="A0A644YNG4"/>
<protein>
    <submittedName>
        <fullName evidence="1">Uncharacterized protein</fullName>
    </submittedName>
</protein>
<name>A0A644YNG4_9ZZZZ</name>
<reference evidence="1" key="1">
    <citation type="submission" date="2019-08" db="EMBL/GenBank/DDBJ databases">
        <authorList>
            <person name="Kucharzyk K."/>
            <person name="Murdoch R.W."/>
            <person name="Higgins S."/>
            <person name="Loffler F."/>
        </authorList>
    </citation>
    <scope>NUCLEOTIDE SEQUENCE</scope>
</reference>